<feature type="compositionally biased region" description="Low complexity" evidence="1">
    <location>
        <begin position="79"/>
        <end position="95"/>
    </location>
</feature>
<dbReference type="RefSeq" id="WP_345092943.1">
    <property type="nucleotide sequence ID" value="NZ_BAAAWG010000024.1"/>
</dbReference>
<feature type="region of interest" description="Disordered" evidence="1">
    <location>
        <begin position="1"/>
        <end position="25"/>
    </location>
</feature>
<feature type="region of interest" description="Disordered" evidence="1">
    <location>
        <begin position="327"/>
        <end position="350"/>
    </location>
</feature>
<gene>
    <name evidence="3" type="ORF">ACFP3M_31880</name>
</gene>
<evidence type="ECO:0000313" key="4">
    <source>
        <dbReference type="Proteomes" id="UP001596241"/>
    </source>
</evidence>
<comment type="caution">
    <text evidence="3">The sequence shown here is derived from an EMBL/GenBank/DDBJ whole genome shotgun (WGS) entry which is preliminary data.</text>
</comment>
<evidence type="ECO:0000259" key="2">
    <source>
        <dbReference type="Pfam" id="PF14040"/>
    </source>
</evidence>
<keyword evidence="4" id="KW-1185">Reference proteome</keyword>
<dbReference type="Pfam" id="PF14040">
    <property type="entry name" value="DNase_NucA_NucB"/>
    <property type="match status" value="1"/>
</dbReference>
<feature type="compositionally biased region" description="Polar residues" evidence="1">
    <location>
        <begin position="329"/>
        <end position="338"/>
    </location>
</feature>
<dbReference type="InterPro" id="IPR029476">
    <property type="entry name" value="DNase_NucA_NucB"/>
</dbReference>
<feature type="domain" description="Deoxyribonuclease NucA/NucB" evidence="2">
    <location>
        <begin position="358"/>
        <end position="446"/>
    </location>
</feature>
<accession>A0ABW1FXL7</accession>
<reference evidence="4" key="1">
    <citation type="journal article" date="2019" name="Int. J. Syst. Evol. Microbiol.">
        <title>The Global Catalogue of Microorganisms (GCM) 10K type strain sequencing project: providing services to taxonomists for standard genome sequencing and annotation.</title>
        <authorList>
            <consortium name="The Broad Institute Genomics Platform"/>
            <consortium name="The Broad Institute Genome Sequencing Center for Infectious Disease"/>
            <person name="Wu L."/>
            <person name="Ma J."/>
        </authorList>
    </citation>
    <scope>NUCLEOTIDE SEQUENCE [LARGE SCALE GENOMIC DNA]</scope>
    <source>
        <strain evidence="4">CGMCC 1.15809</strain>
    </source>
</reference>
<name>A0ABW1FXL7_9ACTN</name>
<dbReference type="EMBL" id="JBHSPW010000022">
    <property type="protein sequence ID" value="MFC5897413.1"/>
    <property type="molecule type" value="Genomic_DNA"/>
</dbReference>
<sequence length="455" mass="48534">MTAALLPLAVPATAGAETESGELTVSSSVVPLGTPVPSLAELHATPARATAVLPGEYSAGQPKGALEMVGPAAKLGKLSDPSARPNPPSAASLRAGSSTPYPEPPHTMTAKECFDKLDGTGKDFYVKSRFAVCSGAVFTQVWAQNKKPVGESRFVIVAMSTIAKSSRAIDVHYDYLHLDQTGRTGTSGMMISPSARFLEKWPATATIRESGSIPGPRSWAALKADPAPDFTHTLTADTGVGRGKDDAVFAAYQPKVNIKFPAGWSVSGARSGEPFFLAPRWDKAPYLPKSKATGAAVMSYLAGIPFSTKQGAKEKEAADHIKMALTKPGKTQPSNTAKSLPGAGTDRPLNRLYYDETRRDDNRAEAVKTCKAHWGKDYSQGNKYQCDEFPFATTYQGAAQALPKYDPQGKAPKKNFSAMPITTADNLYGGNILSNFYRRNRIIDGSDDGFFITLS</sequence>
<proteinExistence type="predicted"/>
<feature type="region of interest" description="Disordered" evidence="1">
    <location>
        <begin position="75"/>
        <end position="105"/>
    </location>
</feature>
<feature type="compositionally biased region" description="Low complexity" evidence="1">
    <location>
        <begin position="1"/>
        <end position="16"/>
    </location>
</feature>
<dbReference type="Proteomes" id="UP001596241">
    <property type="component" value="Unassembled WGS sequence"/>
</dbReference>
<evidence type="ECO:0000313" key="3">
    <source>
        <dbReference type="EMBL" id="MFC5897413.1"/>
    </source>
</evidence>
<protein>
    <recommendedName>
        <fullName evidence="2">Deoxyribonuclease NucA/NucB domain-containing protein</fullName>
    </recommendedName>
</protein>
<evidence type="ECO:0000256" key="1">
    <source>
        <dbReference type="SAM" id="MobiDB-lite"/>
    </source>
</evidence>
<organism evidence="3 4">
    <name type="scientific">Streptomyces ramulosus</name>
    <dbReference type="NCBI Taxonomy" id="47762"/>
    <lineage>
        <taxon>Bacteria</taxon>
        <taxon>Bacillati</taxon>
        <taxon>Actinomycetota</taxon>
        <taxon>Actinomycetes</taxon>
        <taxon>Kitasatosporales</taxon>
        <taxon>Streptomycetaceae</taxon>
        <taxon>Streptomyces</taxon>
    </lineage>
</organism>